<evidence type="ECO:0000313" key="3">
    <source>
        <dbReference type="EMBL" id="GJE92081.1"/>
    </source>
</evidence>
<evidence type="ECO:0000313" key="4">
    <source>
        <dbReference type="Proteomes" id="UP000703269"/>
    </source>
</evidence>
<name>A0A9P3LE27_9APHY</name>
<keyword evidence="4" id="KW-1185">Reference proteome</keyword>
<dbReference type="GO" id="GO:0004672">
    <property type="term" value="F:protein kinase activity"/>
    <property type="evidence" value="ECO:0007669"/>
    <property type="project" value="InterPro"/>
</dbReference>
<accession>A0A9P3LE27</accession>
<dbReference type="InterPro" id="IPR011009">
    <property type="entry name" value="Kinase-like_dom_sf"/>
</dbReference>
<dbReference type="PANTHER" id="PTHR38248">
    <property type="entry name" value="FUNK1 6"/>
    <property type="match status" value="1"/>
</dbReference>
<dbReference type="PROSITE" id="PS50011">
    <property type="entry name" value="PROTEIN_KINASE_DOM"/>
    <property type="match status" value="1"/>
</dbReference>
<dbReference type="Pfam" id="PF17667">
    <property type="entry name" value="Pkinase_fungal"/>
    <property type="match status" value="1"/>
</dbReference>
<feature type="compositionally biased region" description="Basic residues" evidence="1">
    <location>
        <begin position="709"/>
        <end position="718"/>
    </location>
</feature>
<evidence type="ECO:0000259" key="2">
    <source>
        <dbReference type="PROSITE" id="PS50011"/>
    </source>
</evidence>
<dbReference type="PROSITE" id="PS00109">
    <property type="entry name" value="PROTEIN_KINASE_TYR"/>
    <property type="match status" value="1"/>
</dbReference>
<dbReference type="AlphaFoldDB" id="A0A9P3LE27"/>
<dbReference type="OrthoDB" id="2755487at2759"/>
<dbReference type="InterPro" id="IPR040976">
    <property type="entry name" value="Pkinase_fungal"/>
</dbReference>
<feature type="domain" description="Protein kinase" evidence="2">
    <location>
        <begin position="326"/>
        <end position="621"/>
    </location>
</feature>
<organism evidence="3 4">
    <name type="scientific">Phanerochaete sordida</name>
    <dbReference type="NCBI Taxonomy" id="48140"/>
    <lineage>
        <taxon>Eukaryota</taxon>
        <taxon>Fungi</taxon>
        <taxon>Dikarya</taxon>
        <taxon>Basidiomycota</taxon>
        <taxon>Agaricomycotina</taxon>
        <taxon>Agaricomycetes</taxon>
        <taxon>Polyporales</taxon>
        <taxon>Phanerochaetaceae</taxon>
        <taxon>Phanerochaete</taxon>
    </lineage>
</organism>
<dbReference type="SMART" id="SM00220">
    <property type="entry name" value="S_TKc"/>
    <property type="match status" value="1"/>
</dbReference>
<dbReference type="GO" id="GO:0005524">
    <property type="term" value="F:ATP binding"/>
    <property type="evidence" value="ECO:0007669"/>
    <property type="project" value="InterPro"/>
</dbReference>
<feature type="compositionally biased region" description="Basic residues" evidence="1">
    <location>
        <begin position="676"/>
        <end position="686"/>
    </location>
</feature>
<reference evidence="3 4" key="1">
    <citation type="submission" date="2021-08" db="EMBL/GenBank/DDBJ databases">
        <title>Draft Genome Sequence of Phanerochaete sordida strain YK-624.</title>
        <authorList>
            <person name="Mori T."/>
            <person name="Dohra H."/>
            <person name="Suzuki T."/>
            <person name="Kawagishi H."/>
            <person name="Hirai H."/>
        </authorList>
    </citation>
    <scope>NUCLEOTIDE SEQUENCE [LARGE SCALE GENOMIC DNA]</scope>
    <source>
        <strain evidence="3 4">YK-624</strain>
    </source>
</reference>
<dbReference type="InterPro" id="IPR008266">
    <property type="entry name" value="Tyr_kinase_AS"/>
</dbReference>
<comment type="caution">
    <text evidence="3">The sequence shown here is derived from an EMBL/GenBank/DDBJ whole genome shotgun (WGS) entry which is preliminary data.</text>
</comment>
<gene>
    <name evidence="3" type="ORF">PsYK624_082340</name>
</gene>
<dbReference type="PANTHER" id="PTHR38248:SF2">
    <property type="entry name" value="FUNK1 11"/>
    <property type="match status" value="1"/>
</dbReference>
<feature type="compositionally biased region" description="Basic and acidic residues" evidence="1">
    <location>
        <begin position="696"/>
        <end position="705"/>
    </location>
</feature>
<feature type="region of interest" description="Disordered" evidence="1">
    <location>
        <begin position="666"/>
        <end position="718"/>
    </location>
</feature>
<dbReference type="Proteomes" id="UP000703269">
    <property type="component" value="Unassembled WGS sequence"/>
</dbReference>
<dbReference type="Gene3D" id="1.10.510.10">
    <property type="entry name" value="Transferase(Phosphotransferase) domain 1"/>
    <property type="match status" value="1"/>
</dbReference>
<dbReference type="EMBL" id="BPQB01000024">
    <property type="protein sequence ID" value="GJE92081.1"/>
    <property type="molecule type" value="Genomic_DNA"/>
</dbReference>
<dbReference type="InterPro" id="IPR000719">
    <property type="entry name" value="Prot_kinase_dom"/>
</dbReference>
<dbReference type="SUPFAM" id="SSF56112">
    <property type="entry name" value="Protein kinase-like (PK-like)"/>
    <property type="match status" value="1"/>
</dbReference>
<sequence>MFSANDIVGAMPPKEFLVRFMSLRGDLPPAPCADFAQVCSAKSDVDAQRAFIRAVEDSHISPHLRFYIPKLKQRQLDILEDEFDDREDCGLYFVTPHLSVAACKMGEKRGKRSKKDFSQQHDFATSALDVEITLDKTEEPFKDPKEDFLGPSRGKSTTATSKAGIFGSFERYGEDSELQERLVKSAAALFGRQHRTFIFQLVICSNSARFLLLDHAGAIATRRFDYVQNPDLLADFLWRFSHMDDTARGFDPSAVLATPQQEKLFTNAVRSLLRKFEHAAREQENPRILTSAKDTLDPSGTYPAYKILVVDNATGDATELIVRRYFMGENEPLFGRGTRVYLAYDLKAQRLVTLKDVWRSNHDLARAEYEILRDMHANDVPFIPKVLYGGDVFKGDDSDVPQQTVVDELSVEEAGWRCTDTPIGGRVHHRMVQDILYTLCTARDERELIQALHDAIIALDTAHEKLGIIHRDICYDNVMLDSEGRCVLVNWDRAGPFSPYIDSSGTVPFMSIRLLRDESGSLPNELVDDLQSVFWVLNFASVLRFALHTDNLDQSLFVDRSHFDLDYTGVVEAKVSGLSDRSLFKGRYYSAVLTDLIAELVHDWDEYERASHRSPAGEPVPGGQEKREILDLACQPSYWLEKFAAALRKYDEKARAMRAQKVTIDDAGSVEDKSKSRGARAGRKRKLVEAVDGDPDSGKPDEAGDNHQTVRRSKRIRT</sequence>
<proteinExistence type="predicted"/>
<protein>
    <recommendedName>
        <fullName evidence="2">Protein kinase domain-containing protein</fullName>
    </recommendedName>
</protein>
<evidence type="ECO:0000256" key="1">
    <source>
        <dbReference type="SAM" id="MobiDB-lite"/>
    </source>
</evidence>